<evidence type="ECO:0000313" key="3">
    <source>
        <dbReference type="RefSeq" id="XP_034247954.1"/>
    </source>
</evidence>
<accession>A0A6P8ZRY2</accession>
<name>A0A6P8ZRY2_THRPL</name>
<dbReference type="GeneID" id="117649373"/>
<feature type="chain" id="PRO_5027605559" evidence="1">
    <location>
        <begin position="21"/>
        <end position="156"/>
    </location>
</feature>
<dbReference type="RefSeq" id="XP_034247954.1">
    <property type="nucleotide sequence ID" value="XM_034392063.1"/>
</dbReference>
<keyword evidence="1" id="KW-0732">Signal</keyword>
<sequence>MRFCLFSGLLISTCALYVLSAQRGKPVKTTRLFPKWYGAQTCTDKKHYANLTNYRIELNEYGAEYIADAEWWLYRGIKVLTKFVVIIHRCLGGVSSNACEYFTTWTWDAALCALVPSKGVLWSPIVQTMEPEFKCPIAADAAFLPRPCMWIQCDWH</sequence>
<evidence type="ECO:0000256" key="1">
    <source>
        <dbReference type="SAM" id="SignalP"/>
    </source>
</evidence>
<feature type="signal peptide" evidence="1">
    <location>
        <begin position="1"/>
        <end position="20"/>
    </location>
</feature>
<dbReference type="AlphaFoldDB" id="A0A6P8ZRY2"/>
<organism evidence="3">
    <name type="scientific">Thrips palmi</name>
    <name type="common">Melon thrips</name>
    <dbReference type="NCBI Taxonomy" id="161013"/>
    <lineage>
        <taxon>Eukaryota</taxon>
        <taxon>Metazoa</taxon>
        <taxon>Ecdysozoa</taxon>
        <taxon>Arthropoda</taxon>
        <taxon>Hexapoda</taxon>
        <taxon>Insecta</taxon>
        <taxon>Pterygota</taxon>
        <taxon>Neoptera</taxon>
        <taxon>Paraneoptera</taxon>
        <taxon>Thysanoptera</taxon>
        <taxon>Terebrantia</taxon>
        <taxon>Thripoidea</taxon>
        <taxon>Thripidae</taxon>
        <taxon>Thrips</taxon>
    </lineage>
</organism>
<evidence type="ECO:0000313" key="2">
    <source>
        <dbReference type="Proteomes" id="UP000515158"/>
    </source>
</evidence>
<dbReference type="InParanoid" id="A0A6P8ZRY2"/>
<keyword evidence="2" id="KW-1185">Reference proteome</keyword>
<reference evidence="3" key="1">
    <citation type="submission" date="2025-08" db="UniProtKB">
        <authorList>
            <consortium name="RefSeq"/>
        </authorList>
    </citation>
    <scope>IDENTIFICATION</scope>
    <source>
        <tissue evidence="3">Total insect</tissue>
    </source>
</reference>
<dbReference type="Proteomes" id="UP000515158">
    <property type="component" value="Unplaced"/>
</dbReference>
<proteinExistence type="predicted"/>
<gene>
    <name evidence="3" type="primary">LOC117649373</name>
</gene>
<dbReference type="KEGG" id="tpal:117649373"/>
<protein>
    <submittedName>
        <fullName evidence="3">Uncharacterized protein LOC117649373 isoform X1</fullName>
    </submittedName>
</protein>